<dbReference type="GO" id="GO:0004674">
    <property type="term" value="F:protein serine/threonine kinase activity"/>
    <property type="evidence" value="ECO:0007669"/>
    <property type="project" value="UniProtKB-KW"/>
</dbReference>
<evidence type="ECO:0000256" key="1">
    <source>
        <dbReference type="ARBA" id="ARBA00012513"/>
    </source>
</evidence>
<dbReference type="Gene3D" id="1.10.510.10">
    <property type="entry name" value="Transferase(Phosphotransferase) domain 1"/>
    <property type="match status" value="1"/>
</dbReference>
<comment type="catalytic activity">
    <reaction evidence="7">
        <text>L-threonyl-[protein] + ATP = O-phospho-L-threonyl-[protein] + ADP + H(+)</text>
        <dbReference type="Rhea" id="RHEA:46608"/>
        <dbReference type="Rhea" id="RHEA-COMP:11060"/>
        <dbReference type="Rhea" id="RHEA-COMP:11605"/>
        <dbReference type="ChEBI" id="CHEBI:15378"/>
        <dbReference type="ChEBI" id="CHEBI:30013"/>
        <dbReference type="ChEBI" id="CHEBI:30616"/>
        <dbReference type="ChEBI" id="CHEBI:61977"/>
        <dbReference type="ChEBI" id="CHEBI:456216"/>
        <dbReference type="EC" id="2.7.11.1"/>
    </reaction>
</comment>
<evidence type="ECO:0000313" key="11">
    <source>
        <dbReference type="Proteomes" id="UP000018050"/>
    </source>
</evidence>
<keyword evidence="4" id="KW-0547">Nucleotide-binding</keyword>
<proteinExistence type="predicted"/>
<keyword evidence="6" id="KW-0067">ATP-binding</keyword>
<evidence type="ECO:0000256" key="3">
    <source>
        <dbReference type="ARBA" id="ARBA00022679"/>
    </source>
</evidence>
<dbReference type="AlphaFoldDB" id="U6GS37"/>
<dbReference type="PROSITE" id="PS00108">
    <property type="entry name" value="PROTEIN_KINASE_ST"/>
    <property type="match status" value="1"/>
</dbReference>
<feature type="non-terminal residue" evidence="10">
    <location>
        <position position="1"/>
    </location>
</feature>
<organism evidence="10 11">
    <name type="scientific">Eimeria acervulina</name>
    <name type="common">Coccidian parasite</name>
    <dbReference type="NCBI Taxonomy" id="5801"/>
    <lineage>
        <taxon>Eukaryota</taxon>
        <taxon>Sar</taxon>
        <taxon>Alveolata</taxon>
        <taxon>Apicomplexa</taxon>
        <taxon>Conoidasida</taxon>
        <taxon>Coccidia</taxon>
        <taxon>Eucoccidiorida</taxon>
        <taxon>Eimeriorina</taxon>
        <taxon>Eimeriidae</taxon>
        <taxon>Eimeria</taxon>
    </lineage>
</organism>
<dbReference type="EC" id="2.7.11.1" evidence="1"/>
<keyword evidence="11" id="KW-1185">Reference proteome</keyword>
<dbReference type="InterPro" id="IPR000719">
    <property type="entry name" value="Prot_kinase_dom"/>
</dbReference>
<name>U6GS37_EIMAC</name>
<evidence type="ECO:0000256" key="2">
    <source>
        <dbReference type="ARBA" id="ARBA00022527"/>
    </source>
</evidence>
<evidence type="ECO:0000256" key="7">
    <source>
        <dbReference type="ARBA" id="ARBA00047899"/>
    </source>
</evidence>
<evidence type="ECO:0000256" key="5">
    <source>
        <dbReference type="ARBA" id="ARBA00022777"/>
    </source>
</evidence>
<feature type="domain" description="Protein kinase" evidence="9">
    <location>
        <begin position="76"/>
        <end position="384"/>
    </location>
</feature>
<comment type="catalytic activity">
    <reaction evidence="8">
        <text>L-seryl-[protein] + ATP = O-phospho-L-seryl-[protein] + ADP + H(+)</text>
        <dbReference type="Rhea" id="RHEA:17989"/>
        <dbReference type="Rhea" id="RHEA-COMP:9863"/>
        <dbReference type="Rhea" id="RHEA-COMP:11604"/>
        <dbReference type="ChEBI" id="CHEBI:15378"/>
        <dbReference type="ChEBI" id="CHEBI:29999"/>
        <dbReference type="ChEBI" id="CHEBI:30616"/>
        <dbReference type="ChEBI" id="CHEBI:83421"/>
        <dbReference type="ChEBI" id="CHEBI:456216"/>
        <dbReference type="EC" id="2.7.11.1"/>
    </reaction>
</comment>
<dbReference type="Pfam" id="PF00069">
    <property type="entry name" value="Pkinase"/>
    <property type="match status" value="1"/>
</dbReference>
<keyword evidence="3" id="KW-0808">Transferase</keyword>
<dbReference type="OrthoDB" id="6513151at2759"/>
<dbReference type="VEuPathDB" id="ToxoDB:EAH_00066310"/>
<dbReference type="InterPro" id="IPR011009">
    <property type="entry name" value="Kinase-like_dom_sf"/>
</dbReference>
<dbReference type="PANTHER" id="PTHR43895:SF32">
    <property type="entry name" value="SERINE_THREONINE-PROTEIN KINASE CHK1"/>
    <property type="match status" value="1"/>
</dbReference>
<dbReference type="EMBL" id="HG672349">
    <property type="protein sequence ID" value="CDI82397.1"/>
    <property type="molecule type" value="Genomic_DNA"/>
</dbReference>
<accession>U6GS37</accession>
<evidence type="ECO:0000259" key="9">
    <source>
        <dbReference type="PROSITE" id="PS50011"/>
    </source>
</evidence>
<protein>
    <recommendedName>
        <fullName evidence="1">non-specific serine/threonine protein kinase</fullName>
        <ecNumber evidence="1">2.7.11.1</ecNumber>
    </recommendedName>
</protein>
<evidence type="ECO:0000256" key="4">
    <source>
        <dbReference type="ARBA" id="ARBA00022741"/>
    </source>
</evidence>
<evidence type="ECO:0000313" key="10">
    <source>
        <dbReference type="EMBL" id="CDI82397.1"/>
    </source>
</evidence>
<dbReference type="GO" id="GO:0007165">
    <property type="term" value="P:signal transduction"/>
    <property type="evidence" value="ECO:0007669"/>
    <property type="project" value="TreeGrafter"/>
</dbReference>
<keyword evidence="2" id="KW-0723">Serine/threonine-protein kinase</keyword>
<dbReference type="GO" id="GO:0005524">
    <property type="term" value="F:ATP binding"/>
    <property type="evidence" value="ECO:0007669"/>
    <property type="project" value="UniProtKB-KW"/>
</dbReference>
<dbReference type="SMART" id="SM00220">
    <property type="entry name" value="S_TKc"/>
    <property type="match status" value="1"/>
</dbReference>
<reference evidence="10" key="1">
    <citation type="submission" date="2013-10" db="EMBL/GenBank/DDBJ databases">
        <title>Genomic analysis of the causative agents of coccidiosis in chickens.</title>
        <authorList>
            <person name="Reid A.J."/>
            <person name="Blake D."/>
            <person name="Billington K."/>
            <person name="Browne H."/>
            <person name="Dunn M."/>
            <person name="Hung S."/>
            <person name="Kawahara F."/>
            <person name="Miranda-Saavedra D."/>
            <person name="Mourier T."/>
            <person name="Nagra H."/>
            <person name="Otto T.D."/>
            <person name="Rawlings N."/>
            <person name="Sanchez A."/>
            <person name="Sanders M."/>
            <person name="Subramaniam C."/>
            <person name="Tay Y."/>
            <person name="Dear P."/>
            <person name="Doerig C."/>
            <person name="Gruber A."/>
            <person name="Parkinson J."/>
            <person name="Shirley M."/>
            <person name="Wan K.L."/>
            <person name="Berriman M."/>
            <person name="Tomley F."/>
            <person name="Pain A."/>
        </authorList>
    </citation>
    <scope>NUCLEOTIDE SEQUENCE</scope>
    <source>
        <strain evidence="10">Houghton</strain>
    </source>
</reference>
<dbReference type="PROSITE" id="PS50011">
    <property type="entry name" value="PROTEIN_KINASE_DOM"/>
    <property type="match status" value="1"/>
</dbReference>
<sequence>FERTLPPDVKQGKDAIAEWLAKGHTGDEESSSRGTHEVAIGLSNGSSRSLVGMNLLLRNVMPLHWVEGDGPQQRLVCINKLLGEGGAAIVVEAEDMATHEVFAMRITRVHVKVGRNFDNDEDFLLTVQRELVWGEELARILCATTLASEVASKKGIAVPLYSADVAGAPRGTRSGEYIVMGRVQVMERLYGCVIDLFKYEGLVNRAREYIARRLALIVLKIQQAGVSHNDLKWNNLLMRSDGSFLVADLQSVLPFGRPYGTMTTFTPEYREPQLAFRPRSKAYESGFIIPHASSDLWSLGILLYELFTMRQYPYGKENAEDRHEQAMLQASRLFENKTRSAALEPDLEAAEVPPRWKELILRLLEPSRGHRITAWGIIEEFPDLVHNPE</sequence>
<evidence type="ECO:0000256" key="6">
    <source>
        <dbReference type="ARBA" id="ARBA00022840"/>
    </source>
</evidence>
<keyword evidence="5" id="KW-0418">Kinase</keyword>
<dbReference type="GeneID" id="25274701"/>
<gene>
    <name evidence="10" type="ORF">EAH_00066310</name>
</gene>
<dbReference type="SUPFAM" id="SSF56112">
    <property type="entry name" value="Protein kinase-like (PK-like)"/>
    <property type="match status" value="1"/>
</dbReference>
<dbReference type="Proteomes" id="UP000018050">
    <property type="component" value="Unassembled WGS sequence"/>
</dbReference>
<reference evidence="10" key="2">
    <citation type="submission" date="2013-10" db="EMBL/GenBank/DDBJ databases">
        <authorList>
            <person name="Aslett M."/>
        </authorList>
    </citation>
    <scope>NUCLEOTIDE SEQUENCE</scope>
    <source>
        <strain evidence="10">Houghton</strain>
    </source>
</reference>
<dbReference type="RefSeq" id="XP_013248182.1">
    <property type="nucleotide sequence ID" value="XM_013392728.1"/>
</dbReference>
<dbReference type="InterPro" id="IPR008271">
    <property type="entry name" value="Ser/Thr_kinase_AS"/>
</dbReference>
<dbReference type="PANTHER" id="PTHR43895">
    <property type="entry name" value="CALCIUM/CALMODULIN-DEPENDENT PROTEIN KINASE KINASE-RELATED"/>
    <property type="match status" value="1"/>
</dbReference>
<evidence type="ECO:0000256" key="8">
    <source>
        <dbReference type="ARBA" id="ARBA00048679"/>
    </source>
</evidence>